<dbReference type="PANTHER" id="PTHR12919:SF20">
    <property type="entry name" value="SMALL RIBOSOMAL SUBUNIT PROTEIN BS16M"/>
    <property type="match status" value="1"/>
</dbReference>
<organism evidence="5 6">
    <name type="scientific">Candidatus Wildermuthbacteria bacterium RIFCSPLOWO2_02_FULL_47_9c</name>
    <dbReference type="NCBI Taxonomy" id="1802466"/>
    <lineage>
        <taxon>Bacteria</taxon>
        <taxon>Candidatus Wildermuthiibacteriota</taxon>
    </lineage>
</organism>
<dbReference type="AlphaFoldDB" id="A0A1G2RSH2"/>
<evidence type="ECO:0000256" key="3">
    <source>
        <dbReference type="HAMAP-Rule" id="MF_00385"/>
    </source>
</evidence>
<dbReference type="GO" id="GO:0006412">
    <property type="term" value="P:translation"/>
    <property type="evidence" value="ECO:0007669"/>
    <property type="project" value="UniProtKB-UniRule"/>
</dbReference>
<sequence length="146" mass="15682">MLTIRLFRVGRKNQPAFKIVVTDKRKSSTRGRFVEEVGVYNPLTKQRNLKGDRVKYWISVGAKPSPTVHNMLVADKIVEGAKIAKHKLPKKTSEGVAPKVAAVVPEPSQAAPATTEVPASPSGGQAEPAKNPPEAGNKAGEEPKQP</sequence>
<dbReference type="HAMAP" id="MF_00385">
    <property type="entry name" value="Ribosomal_bS16"/>
    <property type="match status" value="1"/>
</dbReference>
<evidence type="ECO:0000256" key="4">
    <source>
        <dbReference type="SAM" id="MobiDB-lite"/>
    </source>
</evidence>
<dbReference type="GO" id="GO:0005737">
    <property type="term" value="C:cytoplasm"/>
    <property type="evidence" value="ECO:0007669"/>
    <property type="project" value="UniProtKB-ARBA"/>
</dbReference>
<evidence type="ECO:0000313" key="6">
    <source>
        <dbReference type="Proteomes" id="UP000178222"/>
    </source>
</evidence>
<keyword evidence="2 3" id="KW-0687">Ribonucleoprotein</keyword>
<dbReference type="Proteomes" id="UP000178222">
    <property type="component" value="Unassembled WGS sequence"/>
</dbReference>
<evidence type="ECO:0000256" key="1">
    <source>
        <dbReference type="ARBA" id="ARBA00022980"/>
    </source>
</evidence>
<dbReference type="NCBIfam" id="TIGR00002">
    <property type="entry name" value="S16"/>
    <property type="match status" value="1"/>
</dbReference>
<gene>
    <name evidence="3" type="primary">rpsP</name>
    <name evidence="5" type="ORF">A3J30_02660</name>
</gene>
<dbReference type="InterPro" id="IPR023803">
    <property type="entry name" value="Ribosomal_bS16_dom_sf"/>
</dbReference>
<dbReference type="SUPFAM" id="SSF54565">
    <property type="entry name" value="Ribosomal protein S16"/>
    <property type="match status" value="1"/>
</dbReference>
<reference evidence="5 6" key="1">
    <citation type="journal article" date="2016" name="Nat. Commun.">
        <title>Thousands of microbial genomes shed light on interconnected biogeochemical processes in an aquifer system.</title>
        <authorList>
            <person name="Anantharaman K."/>
            <person name="Brown C.T."/>
            <person name="Hug L.A."/>
            <person name="Sharon I."/>
            <person name="Castelle C.J."/>
            <person name="Probst A.J."/>
            <person name="Thomas B.C."/>
            <person name="Singh A."/>
            <person name="Wilkins M.J."/>
            <person name="Karaoz U."/>
            <person name="Brodie E.L."/>
            <person name="Williams K.H."/>
            <person name="Hubbard S.S."/>
            <person name="Banfield J.F."/>
        </authorList>
    </citation>
    <scope>NUCLEOTIDE SEQUENCE [LARGE SCALE GENOMIC DNA]</scope>
</reference>
<evidence type="ECO:0000313" key="5">
    <source>
        <dbReference type="EMBL" id="OHA75796.1"/>
    </source>
</evidence>
<comment type="similarity">
    <text evidence="3">Belongs to the bacterial ribosomal protein bS16 family.</text>
</comment>
<accession>A0A1G2RSH2</accession>
<protein>
    <recommendedName>
        <fullName evidence="3">Small ribosomal subunit protein bS16</fullName>
    </recommendedName>
</protein>
<dbReference type="PANTHER" id="PTHR12919">
    <property type="entry name" value="30S RIBOSOMAL PROTEIN S16"/>
    <property type="match status" value="1"/>
</dbReference>
<keyword evidence="1 3" id="KW-0689">Ribosomal protein</keyword>
<evidence type="ECO:0000256" key="2">
    <source>
        <dbReference type="ARBA" id="ARBA00023274"/>
    </source>
</evidence>
<dbReference type="GO" id="GO:0015935">
    <property type="term" value="C:small ribosomal subunit"/>
    <property type="evidence" value="ECO:0007669"/>
    <property type="project" value="TreeGrafter"/>
</dbReference>
<feature type="compositionally biased region" description="Low complexity" evidence="4">
    <location>
        <begin position="96"/>
        <end position="107"/>
    </location>
</feature>
<dbReference type="InterPro" id="IPR000307">
    <property type="entry name" value="Ribosomal_bS16"/>
</dbReference>
<proteinExistence type="inferred from homology"/>
<feature type="region of interest" description="Disordered" evidence="4">
    <location>
        <begin position="89"/>
        <end position="146"/>
    </location>
</feature>
<dbReference type="GO" id="GO:0003735">
    <property type="term" value="F:structural constituent of ribosome"/>
    <property type="evidence" value="ECO:0007669"/>
    <property type="project" value="InterPro"/>
</dbReference>
<name>A0A1G2RSH2_9BACT</name>
<comment type="caution">
    <text evidence="5">The sequence shown here is derived from an EMBL/GenBank/DDBJ whole genome shotgun (WGS) entry which is preliminary data.</text>
</comment>
<dbReference type="Pfam" id="PF00886">
    <property type="entry name" value="Ribosomal_S16"/>
    <property type="match status" value="1"/>
</dbReference>
<dbReference type="EMBL" id="MHUL01000051">
    <property type="protein sequence ID" value="OHA75796.1"/>
    <property type="molecule type" value="Genomic_DNA"/>
</dbReference>
<dbReference type="Gene3D" id="3.30.1320.10">
    <property type="match status" value="1"/>
</dbReference>